<protein>
    <submittedName>
        <fullName evidence="1">Uncharacterized protein</fullName>
    </submittedName>
</protein>
<evidence type="ECO:0000313" key="2">
    <source>
        <dbReference type="Proteomes" id="UP001165092"/>
    </source>
</evidence>
<dbReference type="AlphaFoldDB" id="A0A9W6UHB9"/>
<dbReference type="EMBL" id="BSQG01000001">
    <property type="protein sequence ID" value="GLU46188.1"/>
    <property type="molecule type" value="Genomic_DNA"/>
</dbReference>
<gene>
    <name evidence="1" type="ORF">Nans01_05390</name>
</gene>
<dbReference type="Proteomes" id="UP001165092">
    <property type="component" value="Unassembled WGS sequence"/>
</dbReference>
<accession>A0A9W6UHB9</accession>
<organism evidence="1 2">
    <name type="scientific">Nocardiopsis ansamitocini</name>
    <dbReference type="NCBI Taxonomy" id="1670832"/>
    <lineage>
        <taxon>Bacteria</taxon>
        <taxon>Bacillati</taxon>
        <taxon>Actinomycetota</taxon>
        <taxon>Actinomycetes</taxon>
        <taxon>Streptosporangiales</taxon>
        <taxon>Nocardiopsidaceae</taxon>
        <taxon>Nocardiopsis</taxon>
    </lineage>
</organism>
<name>A0A9W6UHB9_9ACTN</name>
<keyword evidence="2" id="KW-1185">Reference proteome</keyword>
<evidence type="ECO:0000313" key="1">
    <source>
        <dbReference type="EMBL" id="GLU46188.1"/>
    </source>
</evidence>
<reference evidence="1" key="1">
    <citation type="submission" date="2023-02" db="EMBL/GenBank/DDBJ databases">
        <title>Nocardiopsis ansamitocini NBRC 112285.</title>
        <authorList>
            <person name="Ichikawa N."/>
            <person name="Sato H."/>
            <person name="Tonouchi N."/>
        </authorList>
    </citation>
    <scope>NUCLEOTIDE SEQUENCE</scope>
    <source>
        <strain evidence="1">NBRC 112285</strain>
    </source>
</reference>
<sequence length="293" mass="29047">MLAVAFGAVGTGPPAFAGDGFPLLAASRLVALETTAVSGDWGVVITREEYGGHYPSADFTDDPDSVRARLDIGAVPESLANTTQGGAGRADARSTISGGFRLNLPGHTVPAVAFDALRHSVACDLSGSVTWENKLNGGPGYDDRTVTVFGTDFAVPLAGAVSAALDLPGTGEPAMVEIVADVPDDAPGTGRVATTISVSTARTEIFTLVLGDVAVDCGPSARAGDAPAPARPVNVMAVPGPGRDPKGISGLPVTTTALGSLVMAGAGTLGGAALLRFGRTRSSPGASGAAPTA</sequence>
<comment type="caution">
    <text evidence="1">The sequence shown here is derived from an EMBL/GenBank/DDBJ whole genome shotgun (WGS) entry which is preliminary data.</text>
</comment>
<proteinExistence type="predicted"/>